<dbReference type="PANTHER" id="PTHR23508">
    <property type="entry name" value="CARBOXYLIC ACID TRANSPORTER PROTEIN HOMOLOG"/>
    <property type="match status" value="1"/>
</dbReference>
<gene>
    <name evidence="6" type="ORF">ABDJ38_06255</name>
</gene>
<evidence type="ECO:0000256" key="1">
    <source>
        <dbReference type="ARBA" id="ARBA00004141"/>
    </source>
</evidence>
<feature type="transmembrane region" description="Helical" evidence="5">
    <location>
        <begin position="33"/>
        <end position="53"/>
    </location>
</feature>
<dbReference type="SUPFAM" id="SSF103473">
    <property type="entry name" value="MFS general substrate transporter"/>
    <property type="match status" value="1"/>
</dbReference>
<evidence type="ECO:0000256" key="2">
    <source>
        <dbReference type="ARBA" id="ARBA00022692"/>
    </source>
</evidence>
<dbReference type="EMBL" id="JBDLBR010000002">
    <property type="protein sequence ID" value="MEN7536770.1"/>
    <property type="molecule type" value="Genomic_DNA"/>
</dbReference>
<dbReference type="RefSeq" id="WP_346784769.1">
    <property type="nucleotide sequence ID" value="NZ_JBDLBR010000002.1"/>
</dbReference>
<evidence type="ECO:0000256" key="5">
    <source>
        <dbReference type="SAM" id="Phobius"/>
    </source>
</evidence>
<evidence type="ECO:0000313" key="6">
    <source>
        <dbReference type="EMBL" id="MEN7536770.1"/>
    </source>
</evidence>
<evidence type="ECO:0000256" key="4">
    <source>
        <dbReference type="ARBA" id="ARBA00023136"/>
    </source>
</evidence>
<name>A0ABV0CVP1_9SPHN</name>
<accession>A0ABV0CVP1</accession>
<keyword evidence="7" id="KW-1185">Reference proteome</keyword>
<comment type="subcellular location">
    <subcellularLocation>
        <location evidence="1">Membrane</location>
        <topology evidence="1">Multi-pass membrane protein</topology>
    </subcellularLocation>
</comment>
<dbReference type="Proteomes" id="UP001484535">
    <property type="component" value="Unassembled WGS sequence"/>
</dbReference>
<proteinExistence type="predicted"/>
<dbReference type="PANTHER" id="PTHR23508:SF10">
    <property type="entry name" value="CARBOXYLIC ACID TRANSPORTER PROTEIN HOMOLOG"/>
    <property type="match status" value="1"/>
</dbReference>
<reference evidence="6 7" key="1">
    <citation type="submission" date="2024-05" db="EMBL/GenBank/DDBJ databases">
        <authorList>
            <person name="Park S."/>
        </authorList>
    </citation>
    <scope>NUCLEOTIDE SEQUENCE [LARGE SCALE GENOMIC DNA]</scope>
    <source>
        <strain evidence="6 7">DGU5</strain>
    </source>
</reference>
<evidence type="ECO:0008006" key="8">
    <source>
        <dbReference type="Google" id="ProtNLM"/>
    </source>
</evidence>
<keyword evidence="4 5" id="KW-0472">Membrane</keyword>
<dbReference type="InterPro" id="IPR036259">
    <property type="entry name" value="MFS_trans_sf"/>
</dbReference>
<comment type="caution">
    <text evidence="6">The sequence shown here is derived from an EMBL/GenBank/DDBJ whole genome shotgun (WGS) entry which is preliminary data.</text>
</comment>
<feature type="transmembrane region" description="Helical" evidence="5">
    <location>
        <begin position="59"/>
        <end position="80"/>
    </location>
</feature>
<sequence length="99" mass="10644">MVYGFFQFGMYASFRPCFTELFPTEMRCNGQAFAYNSGRAGASLFILAVPLVAQFMSLSAAMVTLGIVGIALALIPTLILPETVGRALPSLMDEERPGA</sequence>
<keyword evidence="2 5" id="KW-0812">Transmembrane</keyword>
<dbReference type="Gene3D" id="1.20.1250.20">
    <property type="entry name" value="MFS general substrate transporter like domains"/>
    <property type="match status" value="1"/>
</dbReference>
<evidence type="ECO:0000313" key="7">
    <source>
        <dbReference type="Proteomes" id="UP001484535"/>
    </source>
</evidence>
<keyword evidence="3 5" id="KW-1133">Transmembrane helix</keyword>
<protein>
    <recommendedName>
        <fullName evidence="8">Major facilitator superfamily (MFS) profile domain-containing protein</fullName>
    </recommendedName>
</protein>
<organism evidence="6 7">
    <name type="scientific">Aurantiacibacter flavus</name>
    <dbReference type="NCBI Taxonomy" id="3145232"/>
    <lineage>
        <taxon>Bacteria</taxon>
        <taxon>Pseudomonadati</taxon>
        <taxon>Pseudomonadota</taxon>
        <taxon>Alphaproteobacteria</taxon>
        <taxon>Sphingomonadales</taxon>
        <taxon>Erythrobacteraceae</taxon>
        <taxon>Aurantiacibacter</taxon>
    </lineage>
</organism>
<evidence type="ECO:0000256" key="3">
    <source>
        <dbReference type="ARBA" id="ARBA00022989"/>
    </source>
</evidence>